<dbReference type="PANTHER" id="PTHR46889:SF4">
    <property type="entry name" value="TRANSPOSASE INSO FOR INSERTION SEQUENCE ELEMENT IS911B-RELATED"/>
    <property type="match status" value="1"/>
</dbReference>
<dbReference type="SUPFAM" id="SSF53098">
    <property type="entry name" value="Ribonuclease H-like"/>
    <property type="match status" value="1"/>
</dbReference>
<dbReference type="PROSITE" id="PS50994">
    <property type="entry name" value="INTEGRASE"/>
    <property type="match status" value="1"/>
</dbReference>
<sequence length="98" mass="12074">MLFKWHKNVKISHFTSLKYINLLNEKNIQISMDGKGRALDNIIIERFWRNIKYEEVYLKEYETPRETRKNIRDYIDFYNHERPHQSLNYKTPASIYFG</sequence>
<dbReference type="Proteomes" id="UP000641206">
    <property type="component" value="Unassembled WGS sequence"/>
</dbReference>
<gene>
    <name evidence="2" type="ORF">GCM10011346_10190</name>
</gene>
<keyword evidence="3" id="KW-1185">Reference proteome</keyword>
<dbReference type="InterPro" id="IPR001584">
    <property type="entry name" value="Integrase_cat-core"/>
</dbReference>
<dbReference type="InterPro" id="IPR012337">
    <property type="entry name" value="RNaseH-like_sf"/>
</dbReference>
<proteinExistence type="predicted"/>
<dbReference type="InterPro" id="IPR036397">
    <property type="entry name" value="RNaseH_sf"/>
</dbReference>
<accession>A0ABQ2NSM6</accession>
<evidence type="ECO:0000313" key="3">
    <source>
        <dbReference type="Proteomes" id="UP000641206"/>
    </source>
</evidence>
<dbReference type="InterPro" id="IPR050900">
    <property type="entry name" value="Transposase_IS3/IS150/IS904"/>
</dbReference>
<protein>
    <recommendedName>
        <fullName evidence="1">Integrase catalytic domain-containing protein</fullName>
    </recommendedName>
</protein>
<dbReference type="PANTHER" id="PTHR46889">
    <property type="entry name" value="TRANSPOSASE INSF FOR INSERTION SEQUENCE IS3B-RELATED"/>
    <property type="match status" value="1"/>
</dbReference>
<dbReference type="Pfam" id="PF13683">
    <property type="entry name" value="rve_3"/>
    <property type="match status" value="1"/>
</dbReference>
<dbReference type="Gene3D" id="3.30.420.10">
    <property type="entry name" value="Ribonuclease H-like superfamily/Ribonuclease H"/>
    <property type="match status" value="1"/>
</dbReference>
<evidence type="ECO:0000259" key="1">
    <source>
        <dbReference type="PROSITE" id="PS50994"/>
    </source>
</evidence>
<dbReference type="EMBL" id="BMLW01000002">
    <property type="protein sequence ID" value="GGP08752.1"/>
    <property type="molecule type" value="Genomic_DNA"/>
</dbReference>
<comment type="caution">
    <text evidence="2">The sequence shown here is derived from an EMBL/GenBank/DDBJ whole genome shotgun (WGS) entry which is preliminary data.</text>
</comment>
<feature type="domain" description="Integrase catalytic" evidence="1">
    <location>
        <begin position="1"/>
        <end position="98"/>
    </location>
</feature>
<evidence type="ECO:0000313" key="2">
    <source>
        <dbReference type="EMBL" id="GGP08752.1"/>
    </source>
</evidence>
<name>A0ABQ2NSM6_9BACI</name>
<reference evidence="3" key="1">
    <citation type="journal article" date="2019" name="Int. J. Syst. Evol. Microbiol.">
        <title>The Global Catalogue of Microorganisms (GCM) 10K type strain sequencing project: providing services to taxonomists for standard genome sequencing and annotation.</title>
        <authorList>
            <consortium name="The Broad Institute Genomics Platform"/>
            <consortium name="The Broad Institute Genome Sequencing Center for Infectious Disease"/>
            <person name="Wu L."/>
            <person name="Ma J."/>
        </authorList>
    </citation>
    <scope>NUCLEOTIDE SEQUENCE [LARGE SCALE GENOMIC DNA]</scope>
    <source>
        <strain evidence="3">CGMCC 1.7693</strain>
    </source>
</reference>
<organism evidence="2 3">
    <name type="scientific">Oceanobacillus neutriphilus</name>
    <dbReference type="NCBI Taxonomy" id="531815"/>
    <lineage>
        <taxon>Bacteria</taxon>
        <taxon>Bacillati</taxon>
        <taxon>Bacillota</taxon>
        <taxon>Bacilli</taxon>
        <taxon>Bacillales</taxon>
        <taxon>Bacillaceae</taxon>
        <taxon>Oceanobacillus</taxon>
    </lineage>
</organism>